<dbReference type="InterPro" id="IPR029063">
    <property type="entry name" value="SAM-dependent_MTases_sf"/>
</dbReference>
<keyword evidence="3" id="KW-0808">Transferase</keyword>
<accession>A0AAN2RGV7</accession>
<comment type="caution">
    <text evidence="7">The sequence shown here is derived from an EMBL/GenBank/DDBJ whole genome shotgun (WGS) entry which is preliminary data.</text>
</comment>
<dbReference type="AlphaFoldDB" id="A0AAN2RGV7"/>
<evidence type="ECO:0000256" key="1">
    <source>
        <dbReference type="ARBA" id="ARBA00011900"/>
    </source>
</evidence>
<dbReference type="GO" id="GO:0003676">
    <property type="term" value="F:nucleic acid binding"/>
    <property type="evidence" value="ECO:0007669"/>
    <property type="project" value="InterPro"/>
</dbReference>
<dbReference type="RefSeq" id="WP_044752872.1">
    <property type="nucleotide sequence ID" value="NZ_CEDH01000008.1"/>
</dbReference>
<evidence type="ECO:0000313" key="7">
    <source>
        <dbReference type="EMBL" id="CYU69900.1"/>
    </source>
</evidence>
<dbReference type="EMBL" id="FIGH01000007">
    <property type="protein sequence ID" value="CYU69900.1"/>
    <property type="molecule type" value="Genomic_DNA"/>
</dbReference>
<dbReference type="InterPro" id="IPR002052">
    <property type="entry name" value="DNA_methylase_N6_adenine_CS"/>
</dbReference>
<organism evidence="7 8">
    <name type="scientific">Streptococcus suis</name>
    <dbReference type="NCBI Taxonomy" id="1307"/>
    <lineage>
        <taxon>Bacteria</taxon>
        <taxon>Bacillati</taxon>
        <taxon>Bacillota</taxon>
        <taxon>Bacilli</taxon>
        <taxon>Lactobacillales</taxon>
        <taxon>Streptococcaceae</taxon>
        <taxon>Streptococcus</taxon>
    </lineage>
</organism>
<dbReference type="Pfam" id="PF07669">
    <property type="entry name" value="Eco57I"/>
    <property type="match status" value="1"/>
</dbReference>
<proteinExistence type="predicted"/>
<dbReference type="PANTHER" id="PTHR33841:SF1">
    <property type="entry name" value="DNA METHYLTRANSFERASE A"/>
    <property type="match status" value="1"/>
</dbReference>
<dbReference type="InterPro" id="IPR011639">
    <property type="entry name" value="MethylTrfase_TaqI-like_dom"/>
</dbReference>
<evidence type="ECO:0000256" key="5">
    <source>
        <dbReference type="ARBA" id="ARBA00047942"/>
    </source>
</evidence>
<reference evidence="7 8" key="1">
    <citation type="submission" date="2016-02" db="EMBL/GenBank/DDBJ databases">
        <authorList>
            <consortium name="Pathogen Informatics"/>
        </authorList>
    </citation>
    <scope>NUCLEOTIDE SEQUENCE [LARGE SCALE GENOMIC DNA]</scope>
    <source>
        <strain evidence="7 8">LSS30</strain>
    </source>
</reference>
<dbReference type="PANTHER" id="PTHR33841">
    <property type="entry name" value="DNA METHYLTRANSFERASE YEEA-RELATED"/>
    <property type="match status" value="1"/>
</dbReference>
<dbReference type="GO" id="GO:0006304">
    <property type="term" value="P:DNA modification"/>
    <property type="evidence" value="ECO:0007669"/>
    <property type="project" value="InterPro"/>
</dbReference>
<dbReference type="Gene3D" id="3.40.50.150">
    <property type="entry name" value="Vaccinia Virus protein VP39"/>
    <property type="match status" value="1"/>
</dbReference>
<dbReference type="GO" id="GO:0032259">
    <property type="term" value="P:methylation"/>
    <property type="evidence" value="ECO:0007669"/>
    <property type="project" value="UniProtKB-KW"/>
</dbReference>
<sequence>MFYLSSEEVSKKWNISNRRVQFLASKGRIDGAKKVSGVWLIPDNVEKPTSKIKVIDETEDYLKKRNELKNLISKYVIEFSEKTSNSLLRPLFLSGLNSVLLYKFKKCSRDTAIDLAIFTFSEFQTIGKTSDKIFCDIFEFLVNEYSYSNPKDGISDLSWSYQYFNKILTDNTDEFSKTQFFTEKYMIDNLLNTIELVEIKNYIFDPCCGGGNMITEVLWTLLSKKESWTISEINKILSQIIGVDVDRNLAYVASLSMKLICISKINSWESLDKHKWKQILPRIYHCNENTLVGSLAVNTNLQHVEAASKMELSVLNQNCDIVITNPPFATQKGMNKVLSEYLKLKFPLANSDICVAFIDRISEYLSPNGIALVVAQNSWMYLNSFTEFRKKILTKVSFEEIIDLGSGAFADLSGEKSNVSLIKFLGKAPNPSSNLTYINLKKLKLNEKVKELSKGTNKVNITQSEILENENSRFDFLNTGSFRDFYYSGKKVGDYAIPMQGTSTGNSKKLTGYFWEHFGDSDWKLVSKGGGYSRWHGLNKYVVKWGENGEYIKNQKGSALRNTKYFSETKMFFSDTGTSGLNVRDKLSEQIFIASGPGIRVKNGKSLALLAFFNSRLASYYMRLLSPKLTIAAGYISNLPMNDTIANSSYLEMHARICIEAKTMTCMIRPNNIEYSGALLQILPNKIEEAALHLMEYELNCEIKKIDSEQYIDEYIQTVAGIENLDIFQMNSEIGQPCYFFDNNVSIKEAYIDREWAKATDLSGNLNKVKHQKFHLGSDGIVEYLSQKIRIHPKKLVLSVIANSEKFPLMLHKYKDLVLHNFILELFGYNTITGLQIDRLEIDDIVKSCSKRFTISTEILEQWVRGVFPIIHQDIFEGISIVEVTEKNIIKKEANNEQRYSK</sequence>
<dbReference type="GO" id="GO:0009007">
    <property type="term" value="F:site-specific DNA-methyltransferase (adenine-specific) activity"/>
    <property type="evidence" value="ECO:0007669"/>
    <property type="project" value="UniProtKB-EC"/>
</dbReference>
<evidence type="ECO:0000256" key="4">
    <source>
        <dbReference type="ARBA" id="ARBA00022691"/>
    </source>
</evidence>
<dbReference type="PRINTS" id="PR00507">
    <property type="entry name" value="N12N6MTFRASE"/>
</dbReference>
<evidence type="ECO:0000313" key="8">
    <source>
        <dbReference type="Proteomes" id="UP000074664"/>
    </source>
</evidence>
<dbReference type="Proteomes" id="UP000074664">
    <property type="component" value="Unassembled WGS sequence"/>
</dbReference>
<protein>
    <recommendedName>
        <fullName evidence="1">site-specific DNA-methyltransferase (adenine-specific)</fullName>
        <ecNumber evidence="1">2.1.1.72</ecNumber>
    </recommendedName>
</protein>
<keyword evidence="2 7" id="KW-0489">Methyltransferase</keyword>
<keyword evidence="4" id="KW-0949">S-adenosyl-L-methionine</keyword>
<comment type="catalytic activity">
    <reaction evidence="5">
        <text>a 2'-deoxyadenosine in DNA + S-adenosyl-L-methionine = an N(6)-methyl-2'-deoxyadenosine in DNA + S-adenosyl-L-homocysteine + H(+)</text>
        <dbReference type="Rhea" id="RHEA:15197"/>
        <dbReference type="Rhea" id="RHEA-COMP:12418"/>
        <dbReference type="Rhea" id="RHEA-COMP:12419"/>
        <dbReference type="ChEBI" id="CHEBI:15378"/>
        <dbReference type="ChEBI" id="CHEBI:57856"/>
        <dbReference type="ChEBI" id="CHEBI:59789"/>
        <dbReference type="ChEBI" id="CHEBI:90615"/>
        <dbReference type="ChEBI" id="CHEBI:90616"/>
        <dbReference type="EC" id="2.1.1.72"/>
    </reaction>
</comment>
<dbReference type="EC" id="2.1.1.72" evidence="1"/>
<dbReference type="SUPFAM" id="SSF53335">
    <property type="entry name" value="S-adenosyl-L-methionine-dependent methyltransferases"/>
    <property type="match status" value="1"/>
</dbReference>
<gene>
    <name evidence="7" type="ORF">ERS132392_01554</name>
</gene>
<evidence type="ECO:0000256" key="3">
    <source>
        <dbReference type="ARBA" id="ARBA00022679"/>
    </source>
</evidence>
<evidence type="ECO:0000256" key="2">
    <source>
        <dbReference type="ARBA" id="ARBA00022603"/>
    </source>
</evidence>
<feature type="domain" description="Type II methyltransferase M.TaqI-like" evidence="6">
    <location>
        <begin position="239"/>
        <end position="406"/>
    </location>
</feature>
<evidence type="ECO:0000259" key="6">
    <source>
        <dbReference type="Pfam" id="PF07669"/>
    </source>
</evidence>
<dbReference type="PROSITE" id="PS00092">
    <property type="entry name" value="N6_MTASE"/>
    <property type="match status" value="1"/>
</dbReference>
<name>A0AAN2RGV7_STRSU</name>
<dbReference type="InterPro" id="IPR050953">
    <property type="entry name" value="N4_N6_ade-DNA_methylase"/>
</dbReference>